<dbReference type="OrthoDB" id="508112at2"/>
<proteinExistence type="predicted"/>
<dbReference type="AlphaFoldDB" id="A0A2U1SU35"/>
<feature type="transmembrane region" description="Helical" evidence="1">
    <location>
        <begin position="105"/>
        <end position="124"/>
    </location>
</feature>
<feature type="transmembrane region" description="Helical" evidence="1">
    <location>
        <begin position="157"/>
        <end position="177"/>
    </location>
</feature>
<keyword evidence="1" id="KW-0472">Membrane</keyword>
<dbReference type="PANTHER" id="PTHR40407">
    <property type="entry name" value="MEMBRANE PROTEIN-LIKE PROTEIN"/>
    <property type="match status" value="1"/>
</dbReference>
<keyword evidence="1" id="KW-1133">Transmembrane helix</keyword>
<organism evidence="3 4">
    <name type="scientific">Methylosinus sporium</name>
    <dbReference type="NCBI Taxonomy" id="428"/>
    <lineage>
        <taxon>Bacteria</taxon>
        <taxon>Pseudomonadati</taxon>
        <taxon>Pseudomonadota</taxon>
        <taxon>Alphaproteobacteria</taxon>
        <taxon>Hyphomicrobiales</taxon>
        <taxon>Methylocystaceae</taxon>
        <taxon>Methylosinus</taxon>
    </lineage>
</organism>
<feature type="transmembrane region" description="Helical" evidence="1">
    <location>
        <begin position="71"/>
        <end position="93"/>
    </location>
</feature>
<feature type="transmembrane region" description="Helical" evidence="1">
    <location>
        <begin position="234"/>
        <end position="255"/>
    </location>
</feature>
<evidence type="ECO:0000256" key="1">
    <source>
        <dbReference type="SAM" id="Phobius"/>
    </source>
</evidence>
<dbReference type="InterPro" id="IPR012429">
    <property type="entry name" value="HGSNAT_cat"/>
</dbReference>
<evidence type="ECO:0000313" key="4">
    <source>
        <dbReference type="Proteomes" id="UP000245137"/>
    </source>
</evidence>
<feature type="domain" description="Heparan-alpha-glucosaminide N-acetyltransferase catalytic" evidence="2">
    <location>
        <begin position="23"/>
        <end position="233"/>
    </location>
</feature>
<protein>
    <recommendedName>
        <fullName evidence="2">Heparan-alpha-glucosaminide N-acetyltransferase catalytic domain-containing protein</fullName>
    </recommendedName>
</protein>
<sequence>MTIMLDEAPSATREHVSLPAGARLLSIDRLRGLVIIVMALDHVRDFFDADALRFDPTDLDRTYPALFLTRFVTHFCAPTFTFLAGVSAYLHALSLEDRGESARFLWTRGLWLILLDIFIVSPVWTVGSGAIELGTLWAIGCGMIALSALVSLPTRAVLAIGAAILLLHNLFDSVHAAQLGEFAPLWNVLHEKGPLPFGLSGQVYYPVLPWIGVIALGYGLAPIFLWPHERRMRAFVALGLAFLAGFAALRFAGVYGDARLWLTYPDGARTALSFLNVSKYPPSLHYALVTLGVGLLLLPALERAGGAVGRVLATFGRVPLFAYVLHLYVILVAALIVALAKGVDLKGLESGGQPPENYGLGLAGAYVMWMLIIAAIYPACVWFAGVKRRRRDWWLSYL</sequence>
<dbReference type="EMBL" id="PUIV01000004">
    <property type="protein sequence ID" value="PWB95118.1"/>
    <property type="molecule type" value="Genomic_DNA"/>
</dbReference>
<feature type="transmembrane region" description="Helical" evidence="1">
    <location>
        <begin position="360"/>
        <end position="384"/>
    </location>
</feature>
<dbReference type="Proteomes" id="UP000245137">
    <property type="component" value="Unassembled WGS sequence"/>
</dbReference>
<evidence type="ECO:0000313" key="3">
    <source>
        <dbReference type="EMBL" id="PWB95118.1"/>
    </source>
</evidence>
<keyword evidence="1" id="KW-0812">Transmembrane</keyword>
<feature type="transmembrane region" description="Helical" evidence="1">
    <location>
        <begin position="207"/>
        <end position="227"/>
    </location>
</feature>
<feature type="transmembrane region" description="Helical" evidence="1">
    <location>
        <begin position="283"/>
        <end position="301"/>
    </location>
</feature>
<dbReference type="PANTHER" id="PTHR40407:SF1">
    <property type="entry name" value="HEPARAN-ALPHA-GLUCOSAMINIDE N-ACETYLTRANSFERASE CATALYTIC DOMAIN-CONTAINING PROTEIN"/>
    <property type="match status" value="1"/>
</dbReference>
<reference evidence="3 4" key="1">
    <citation type="journal article" date="2018" name="Appl. Microbiol. Biotechnol.">
        <title>Co-cultivation of the strictly anaerobic methanogen Methanosarcina barkeri with aerobic methanotrophs in an oxygen-limited membrane bioreactor.</title>
        <authorList>
            <person name="In 't Zandt M.H."/>
            <person name="van den Bosch T.J.M."/>
            <person name="Rijkers R."/>
            <person name="van Kessel M.A.H.J."/>
            <person name="Jetten M.S.M."/>
            <person name="Welte C.U."/>
        </authorList>
    </citation>
    <scope>NUCLEOTIDE SEQUENCE [LARGE SCALE GENOMIC DNA]</scope>
    <source>
        <strain evidence="3 4">DSM 17706</strain>
    </source>
</reference>
<name>A0A2U1SU35_METSR</name>
<dbReference type="RefSeq" id="WP_108916141.1">
    <property type="nucleotide sequence ID" value="NZ_BGJY01000002.1"/>
</dbReference>
<gene>
    <name evidence="3" type="ORF">C5689_04855</name>
</gene>
<evidence type="ECO:0000259" key="2">
    <source>
        <dbReference type="Pfam" id="PF07786"/>
    </source>
</evidence>
<accession>A0A2U1SU35</accession>
<feature type="transmembrane region" description="Helical" evidence="1">
    <location>
        <begin position="321"/>
        <end position="340"/>
    </location>
</feature>
<comment type="caution">
    <text evidence="3">The sequence shown here is derived from an EMBL/GenBank/DDBJ whole genome shotgun (WGS) entry which is preliminary data.</text>
</comment>
<feature type="transmembrane region" description="Helical" evidence="1">
    <location>
        <begin position="130"/>
        <end position="150"/>
    </location>
</feature>
<dbReference type="Pfam" id="PF07786">
    <property type="entry name" value="HGSNAT_cat"/>
    <property type="match status" value="1"/>
</dbReference>
<keyword evidence="4" id="KW-1185">Reference proteome</keyword>